<dbReference type="EMBL" id="GGFM01011733">
    <property type="protein sequence ID" value="MBW32484.1"/>
    <property type="molecule type" value="Transcribed_RNA"/>
</dbReference>
<dbReference type="AlphaFoldDB" id="A0A2M3ZVA3"/>
<proteinExistence type="predicted"/>
<evidence type="ECO:0000313" key="2">
    <source>
        <dbReference type="EMBL" id="MBW32484.1"/>
    </source>
</evidence>
<protein>
    <submittedName>
        <fullName evidence="2">Putative secreted peptide</fullName>
    </submittedName>
</protein>
<sequence>MGVLVLAALVLIRPDPLGFALPPPPPPLLLLLLLEESFGDCAVVIAAVDEAPASPAAPGPLPLLSCFFHFVRRF</sequence>
<keyword evidence="1" id="KW-0732">Signal</keyword>
<organism evidence="2">
    <name type="scientific">Anopheles braziliensis</name>
    <dbReference type="NCBI Taxonomy" id="58242"/>
    <lineage>
        <taxon>Eukaryota</taxon>
        <taxon>Metazoa</taxon>
        <taxon>Ecdysozoa</taxon>
        <taxon>Arthropoda</taxon>
        <taxon>Hexapoda</taxon>
        <taxon>Insecta</taxon>
        <taxon>Pterygota</taxon>
        <taxon>Neoptera</taxon>
        <taxon>Endopterygota</taxon>
        <taxon>Diptera</taxon>
        <taxon>Nematocera</taxon>
        <taxon>Culicoidea</taxon>
        <taxon>Culicidae</taxon>
        <taxon>Anophelinae</taxon>
        <taxon>Anopheles</taxon>
    </lineage>
</organism>
<feature type="chain" id="PRO_5014617214" evidence="1">
    <location>
        <begin position="21"/>
        <end position="74"/>
    </location>
</feature>
<accession>A0A2M3ZVA3</accession>
<evidence type="ECO:0000256" key="1">
    <source>
        <dbReference type="SAM" id="SignalP"/>
    </source>
</evidence>
<reference evidence="2" key="1">
    <citation type="submission" date="2018-01" db="EMBL/GenBank/DDBJ databases">
        <title>An insight into the sialome of Amazonian anophelines.</title>
        <authorList>
            <person name="Ribeiro J.M."/>
            <person name="Scarpassa V."/>
            <person name="Calvo E."/>
        </authorList>
    </citation>
    <scope>NUCLEOTIDE SEQUENCE</scope>
    <source>
        <tissue evidence="2">Salivary glands</tissue>
    </source>
</reference>
<name>A0A2M3ZVA3_9DIPT</name>
<feature type="signal peptide" evidence="1">
    <location>
        <begin position="1"/>
        <end position="20"/>
    </location>
</feature>